<evidence type="ECO:0000313" key="2">
    <source>
        <dbReference type="Proteomes" id="UP001597361"/>
    </source>
</evidence>
<evidence type="ECO:0000313" key="1">
    <source>
        <dbReference type="EMBL" id="MFD2034173.1"/>
    </source>
</evidence>
<accession>A0ABW4VHK1</accession>
<dbReference type="EMBL" id="JBHUHR010000015">
    <property type="protein sequence ID" value="MFD2034173.1"/>
    <property type="molecule type" value="Genomic_DNA"/>
</dbReference>
<comment type="caution">
    <text evidence="1">The sequence shown here is derived from an EMBL/GenBank/DDBJ whole genome shotgun (WGS) entry which is preliminary data.</text>
</comment>
<sequence>MMKSKQTFRTFIMIFLGIISYSCETVVDVDIPFDKPQVTMNTVLKANGFPKVRLTFSKHALDNNYIYEPIKNAQVYLESEGVSYELEFEEENGIYKTLDFMIQAGKHYTVSANVPDYQVVTATETIPEIVPIKNFSYNGETQKDSWNVEQDITILFDDPVGENYYEISGYSITKTTYLDQNGNEQEHIDFRNLYLNPKNPTYQNDYGSSNTVLINDQLFEGQEAKIDMFSWGTHFSPEVDSEIYIILKSVTESYYKFHTTFGLQRWNDGDPFAQPVQVFTNIQNGMGIITGESSFTYQVK</sequence>
<name>A0ABW4VHK1_9BACT</name>
<gene>
    <name evidence="1" type="ORF">ACFSKL_05185</name>
</gene>
<dbReference type="RefSeq" id="WP_376884091.1">
    <property type="nucleotide sequence ID" value="NZ_JBHUHR010000015.1"/>
</dbReference>
<keyword evidence="2" id="KW-1185">Reference proteome</keyword>
<dbReference type="Pfam" id="PF14054">
    <property type="entry name" value="DUF4249"/>
    <property type="match status" value="1"/>
</dbReference>
<dbReference type="PROSITE" id="PS51257">
    <property type="entry name" value="PROKAR_LIPOPROTEIN"/>
    <property type="match status" value="1"/>
</dbReference>
<dbReference type="Proteomes" id="UP001597361">
    <property type="component" value="Unassembled WGS sequence"/>
</dbReference>
<organism evidence="1 2">
    <name type="scientific">Belliella marina</name>
    <dbReference type="NCBI Taxonomy" id="1644146"/>
    <lineage>
        <taxon>Bacteria</taxon>
        <taxon>Pseudomonadati</taxon>
        <taxon>Bacteroidota</taxon>
        <taxon>Cytophagia</taxon>
        <taxon>Cytophagales</taxon>
        <taxon>Cyclobacteriaceae</taxon>
        <taxon>Belliella</taxon>
    </lineage>
</organism>
<protein>
    <submittedName>
        <fullName evidence="1">DUF4249 domain-containing protein</fullName>
    </submittedName>
</protein>
<proteinExistence type="predicted"/>
<dbReference type="InterPro" id="IPR025345">
    <property type="entry name" value="DUF4249"/>
</dbReference>
<reference evidence="2" key="1">
    <citation type="journal article" date="2019" name="Int. J. Syst. Evol. Microbiol.">
        <title>The Global Catalogue of Microorganisms (GCM) 10K type strain sequencing project: providing services to taxonomists for standard genome sequencing and annotation.</title>
        <authorList>
            <consortium name="The Broad Institute Genomics Platform"/>
            <consortium name="The Broad Institute Genome Sequencing Center for Infectious Disease"/>
            <person name="Wu L."/>
            <person name="Ma J."/>
        </authorList>
    </citation>
    <scope>NUCLEOTIDE SEQUENCE [LARGE SCALE GENOMIC DNA]</scope>
    <source>
        <strain evidence="2">CGMCC 1.15180</strain>
    </source>
</reference>